<evidence type="ECO:0000256" key="1">
    <source>
        <dbReference type="SAM" id="Coils"/>
    </source>
</evidence>
<keyword evidence="3" id="KW-1185">Reference proteome</keyword>
<dbReference type="VEuPathDB" id="FungiDB:PYU1_G011654"/>
<accession>K3X381</accession>
<name>K3X381_GLOUD</name>
<dbReference type="OMA" id="YSRICLK"/>
<feature type="coiled-coil region" evidence="1">
    <location>
        <begin position="24"/>
        <end position="51"/>
    </location>
</feature>
<keyword evidence="1" id="KW-0175">Coiled coil</keyword>
<dbReference type="HOGENOM" id="CLU_036567_0_3_1"/>
<reference evidence="2" key="3">
    <citation type="submission" date="2015-02" db="UniProtKB">
        <authorList>
            <consortium name="EnsemblProtists"/>
        </authorList>
    </citation>
    <scope>IDENTIFICATION</scope>
    <source>
        <strain evidence="2">DAOM BR144</strain>
    </source>
</reference>
<dbReference type="EMBL" id="GL376611">
    <property type="status" value="NOT_ANNOTATED_CDS"/>
    <property type="molecule type" value="Genomic_DNA"/>
</dbReference>
<sequence length="337" mass="38130">MGLPTPAVQCRKRKSTFTARKEEKALLLKKMQSLEAQIASLTKKSRQTSGDLVLEQVINNMALQQLIQSQQFNLAALDPAISTFLGGGQTNPLSLFIRLGSDWNARRQTLLSIKEPMLRNALEYIGVRSQEMDPLKHFLSEEQFETDQGDCCGTRFDIVQFVNVKSVKQVYDALLQYLFNIEINISEKLGFITVRDDYLTIENSVSNYRLLSTIHGAPVESNGVLLADYYDDHERDPCGVVAVDYIDDDTLYPYLPRERIRKDISTAFVLSPHWRQLPGGSTELVVVMKRAKFLKLHHAEFPIESAIIEQLHSGITAWWHVMVNAINDVLKTTSNAA</sequence>
<reference evidence="3" key="2">
    <citation type="submission" date="2010-04" db="EMBL/GenBank/DDBJ databases">
        <authorList>
            <person name="Buell R."/>
            <person name="Hamilton J."/>
            <person name="Hostetler J."/>
        </authorList>
    </citation>
    <scope>NUCLEOTIDE SEQUENCE [LARGE SCALE GENOMIC DNA]</scope>
    <source>
        <strain evidence="3">DAOM:BR144</strain>
    </source>
</reference>
<evidence type="ECO:0000313" key="2">
    <source>
        <dbReference type="EnsemblProtists" id="PYU1_T011680"/>
    </source>
</evidence>
<dbReference type="InParanoid" id="K3X381"/>
<protein>
    <submittedName>
        <fullName evidence="2">Uncharacterized protein</fullName>
    </submittedName>
</protein>
<dbReference type="Proteomes" id="UP000019132">
    <property type="component" value="Unassembled WGS sequence"/>
</dbReference>
<proteinExistence type="predicted"/>
<dbReference type="AlphaFoldDB" id="K3X381"/>
<reference evidence="3" key="1">
    <citation type="journal article" date="2010" name="Genome Biol.">
        <title>Genome sequence of the necrotrophic plant pathogen Pythium ultimum reveals original pathogenicity mechanisms and effector repertoire.</title>
        <authorList>
            <person name="Levesque C.A."/>
            <person name="Brouwer H."/>
            <person name="Cano L."/>
            <person name="Hamilton J.P."/>
            <person name="Holt C."/>
            <person name="Huitema E."/>
            <person name="Raffaele S."/>
            <person name="Robideau G.P."/>
            <person name="Thines M."/>
            <person name="Win J."/>
            <person name="Zerillo M.M."/>
            <person name="Beakes G.W."/>
            <person name="Boore J.L."/>
            <person name="Busam D."/>
            <person name="Dumas B."/>
            <person name="Ferriera S."/>
            <person name="Fuerstenberg S.I."/>
            <person name="Gachon C.M."/>
            <person name="Gaulin E."/>
            <person name="Govers F."/>
            <person name="Grenville-Briggs L."/>
            <person name="Horner N."/>
            <person name="Hostetler J."/>
            <person name="Jiang R.H."/>
            <person name="Johnson J."/>
            <person name="Krajaejun T."/>
            <person name="Lin H."/>
            <person name="Meijer H.J."/>
            <person name="Moore B."/>
            <person name="Morris P."/>
            <person name="Phuntmart V."/>
            <person name="Puiu D."/>
            <person name="Shetty J."/>
            <person name="Stajich J.E."/>
            <person name="Tripathy S."/>
            <person name="Wawra S."/>
            <person name="van West P."/>
            <person name="Whitty B.R."/>
            <person name="Coutinho P.M."/>
            <person name="Henrissat B."/>
            <person name="Martin F."/>
            <person name="Thomas P.D."/>
            <person name="Tyler B.M."/>
            <person name="De Vries R.P."/>
            <person name="Kamoun S."/>
            <person name="Yandell M."/>
            <person name="Tisserat N."/>
            <person name="Buell C.R."/>
        </authorList>
    </citation>
    <scope>NUCLEOTIDE SEQUENCE</scope>
    <source>
        <strain evidence="3">DAOM:BR144</strain>
    </source>
</reference>
<dbReference type="EnsemblProtists" id="PYU1_T011680">
    <property type="protein sequence ID" value="PYU1_T011680"/>
    <property type="gene ID" value="PYU1_G011654"/>
</dbReference>
<evidence type="ECO:0000313" key="3">
    <source>
        <dbReference type="Proteomes" id="UP000019132"/>
    </source>
</evidence>
<organism evidence="2 3">
    <name type="scientific">Globisporangium ultimum (strain ATCC 200006 / CBS 805.95 / DAOM BR144)</name>
    <name type="common">Pythium ultimum</name>
    <dbReference type="NCBI Taxonomy" id="431595"/>
    <lineage>
        <taxon>Eukaryota</taxon>
        <taxon>Sar</taxon>
        <taxon>Stramenopiles</taxon>
        <taxon>Oomycota</taxon>
        <taxon>Peronosporomycetes</taxon>
        <taxon>Pythiales</taxon>
        <taxon>Pythiaceae</taxon>
        <taxon>Globisporangium</taxon>
    </lineage>
</organism>